<accession>A0A1Y2M8X8</accession>
<dbReference type="OMA" id="YATEREY"/>
<dbReference type="Pfam" id="PF26616">
    <property type="entry name" value="CorA-like"/>
    <property type="match status" value="1"/>
</dbReference>
<sequence>MQQKHLKMFDGWETYPTNLCLISLGTDVELYHRRLQEDSKRLFSHDDTNICLETVISHPMHQDSLRNTTPDILRDSLVDDGDIEDVLRRHLEIHGDHYVFIRQKHTWAPLQLSEFALRKILTALEVNPAFLDILHTFGNPKQGHQSRSLGGYGVDIKYPAAGVSRCKWISELFYKLHYMSKTGREGWPWSERVMGIYHQYNGKSKSSVWIIIQPTVAACKLPRTFIANAERSFLTAHRFLIRSTSHSWREYLEYLETEVETDNRRARLDASMEPFKEGPNFRLAFSNVQRLQHKCELIRNAISVFASNTEILNGLASLERKLISNNECLEQQDSSMDMMPEVCLSTVSMLQKWAQETLESARQTRDLITAYLNTSNSQALTSNTASLNLVAAASKEDAEVMLVLAKAARHDSRTVKLVTVLAFVYLPGTFVATIFSTGFVTTWLADREASATHQSVVQGCTYMAVTVALTAVTLLTSYTWNRRMELQDGVRMSGF</sequence>
<gene>
    <name evidence="3" type="ORF">B5807_01849</name>
</gene>
<evidence type="ECO:0000313" key="4">
    <source>
        <dbReference type="Proteomes" id="UP000193240"/>
    </source>
</evidence>
<feature type="transmembrane region" description="Helical" evidence="1">
    <location>
        <begin position="417"/>
        <end position="444"/>
    </location>
</feature>
<keyword evidence="1" id="KW-0812">Transmembrane</keyword>
<dbReference type="InParanoid" id="A0A1Y2M8X8"/>
<dbReference type="Gene3D" id="1.20.58.340">
    <property type="entry name" value="Magnesium transport protein CorA, transmembrane region"/>
    <property type="match status" value="1"/>
</dbReference>
<dbReference type="InterPro" id="IPR058257">
    <property type="entry name" value="CorA-like_dom"/>
</dbReference>
<dbReference type="EMBL" id="KZ107839">
    <property type="protein sequence ID" value="OSS52576.1"/>
    <property type="molecule type" value="Genomic_DNA"/>
</dbReference>
<feature type="domain" description="CorA-like transporter" evidence="2">
    <location>
        <begin position="10"/>
        <end position="266"/>
    </location>
</feature>
<reference evidence="3 4" key="1">
    <citation type="journal article" date="2017" name="Genome Announc.">
        <title>Genome sequence of the saprophytic ascomycete Epicoccum nigrum ICMP 19927 strain isolated from New Zealand.</title>
        <authorList>
            <person name="Fokin M."/>
            <person name="Fleetwood D."/>
            <person name="Weir B.S."/>
            <person name="Villas-Boas S.G."/>
        </authorList>
    </citation>
    <scope>NUCLEOTIDE SEQUENCE [LARGE SCALE GENOMIC DNA]</scope>
    <source>
        <strain evidence="3 4">ICMP 19927</strain>
    </source>
</reference>
<evidence type="ECO:0000256" key="1">
    <source>
        <dbReference type="SAM" id="Phobius"/>
    </source>
</evidence>
<proteinExistence type="predicted"/>
<evidence type="ECO:0000313" key="3">
    <source>
        <dbReference type="EMBL" id="OSS52576.1"/>
    </source>
</evidence>
<dbReference type="AlphaFoldDB" id="A0A1Y2M8X8"/>
<organism evidence="3 4">
    <name type="scientific">Epicoccum nigrum</name>
    <name type="common">Soil fungus</name>
    <name type="synonym">Epicoccum purpurascens</name>
    <dbReference type="NCBI Taxonomy" id="105696"/>
    <lineage>
        <taxon>Eukaryota</taxon>
        <taxon>Fungi</taxon>
        <taxon>Dikarya</taxon>
        <taxon>Ascomycota</taxon>
        <taxon>Pezizomycotina</taxon>
        <taxon>Dothideomycetes</taxon>
        <taxon>Pleosporomycetidae</taxon>
        <taxon>Pleosporales</taxon>
        <taxon>Pleosporineae</taxon>
        <taxon>Didymellaceae</taxon>
        <taxon>Epicoccum</taxon>
    </lineage>
</organism>
<evidence type="ECO:0000259" key="2">
    <source>
        <dbReference type="Pfam" id="PF26616"/>
    </source>
</evidence>
<feature type="transmembrane region" description="Helical" evidence="1">
    <location>
        <begin position="456"/>
        <end position="478"/>
    </location>
</feature>
<protein>
    <recommendedName>
        <fullName evidence="2">CorA-like transporter domain-containing protein</fullName>
    </recommendedName>
</protein>
<keyword evidence="1" id="KW-1133">Transmembrane helix</keyword>
<keyword evidence="4" id="KW-1185">Reference proteome</keyword>
<keyword evidence="1" id="KW-0472">Membrane</keyword>
<name>A0A1Y2M8X8_EPING</name>
<dbReference type="Proteomes" id="UP000193240">
    <property type="component" value="Unassembled WGS sequence"/>
</dbReference>